<sequence length="77" mass="8848">MRVSRSGAWTSVIRPHSKRVRSRSSRVVSFFGGRSEVMTICLLALCSVLKVWKNSSWVRSARSRNWMSSISRKSMSR</sequence>
<gene>
    <name evidence="1" type="ORF">UFOPK3609_00827</name>
</gene>
<reference evidence="1" key="1">
    <citation type="submission" date="2020-05" db="EMBL/GenBank/DDBJ databases">
        <authorList>
            <person name="Chiriac C."/>
            <person name="Salcher M."/>
            <person name="Ghai R."/>
            <person name="Kavagutti S V."/>
        </authorList>
    </citation>
    <scope>NUCLEOTIDE SEQUENCE</scope>
</reference>
<evidence type="ECO:0000313" key="1">
    <source>
        <dbReference type="EMBL" id="CAB4910465.1"/>
    </source>
</evidence>
<dbReference type="AlphaFoldDB" id="A0A6J7H1F0"/>
<dbReference type="EMBL" id="CAFBMQ010000110">
    <property type="protein sequence ID" value="CAB4910465.1"/>
    <property type="molecule type" value="Genomic_DNA"/>
</dbReference>
<organism evidence="1">
    <name type="scientific">freshwater metagenome</name>
    <dbReference type="NCBI Taxonomy" id="449393"/>
    <lineage>
        <taxon>unclassified sequences</taxon>
        <taxon>metagenomes</taxon>
        <taxon>ecological metagenomes</taxon>
    </lineage>
</organism>
<proteinExistence type="predicted"/>
<name>A0A6J7H1F0_9ZZZZ</name>
<protein>
    <submittedName>
        <fullName evidence="1">Unannotated protein</fullName>
    </submittedName>
</protein>
<accession>A0A6J7H1F0</accession>